<feature type="compositionally biased region" description="Polar residues" evidence="1">
    <location>
        <begin position="47"/>
        <end position="57"/>
    </location>
</feature>
<gene>
    <name evidence="2" type="ORF">PoB_005601500</name>
</gene>
<protein>
    <submittedName>
        <fullName evidence="2">Uncharacterized protein</fullName>
    </submittedName>
</protein>
<organism evidence="2 3">
    <name type="scientific">Plakobranchus ocellatus</name>
    <dbReference type="NCBI Taxonomy" id="259542"/>
    <lineage>
        <taxon>Eukaryota</taxon>
        <taxon>Metazoa</taxon>
        <taxon>Spiralia</taxon>
        <taxon>Lophotrochozoa</taxon>
        <taxon>Mollusca</taxon>
        <taxon>Gastropoda</taxon>
        <taxon>Heterobranchia</taxon>
        <taxon>Euthyneura</taxon>
        <taxon>Panpulmonata</taxon>
        <taxon>Sacoglossa</taxon>
        <taxon>Placobranchoidea</taxon>
        <taxon>Plakobranchidae</taxon>
        <taxon>Plakobranchus</taxon>
    </lineage>
</organism>
<feature type="compositionally biased region" description="Polar residues" evidence="1">
    <location>
        <begin position="1"/>
        <end position="15"/>
    </location>
</feature>
<name>A0AAV4CCY5_9GAST</name>
<dbReference type="AlphaFoldDB" id="A0AAV4CCY5"/>
<proteinExistence type="predicted"/>
<evidence type="ECO:0000313" key="2">
    <source>
        <dbReference type="EMBL" id="GFO29510.1"/>
    </source>
</evidence>
<dbReference type="EMBL" id="BLXT01006160">
    <property type="protein sequence ID" value="GFO29510.1"/>
    <property type="molecule type" value="Genomic_DNA"/>
</dbReference>
<accession>A0AAV4CCY5</accession>
<dbReference type="Proteomes" id="UP000735302">
    <property type="component" value="Unassembled WGS sequence"/>
</dbReference>
<comment type="caution">
    <text evidence="2">The sequence shown here is derived from an EMBL/GenBank/DDBJ whole genome shotgun (WGS) entry which is preliminary data.</text>
</comment>
<evidence type="ECO:0000313" key="3">
    <source>
        <dbReference type="Proteomes" id="UP000735302"/>
    </source>
</evidence>
<sequence length="81" mass="8801">MTSIMKTGPDSSYQLENPRPGLNSSRLDTKPDTNRTALDLTQCARVTRTNSSSQTRSPVVDSDLDKTVSAEINASEDRSAL</sequence>
<reference evidence="2 3" key="1">
    <citation type="journal article" date="2021" name="Elife">
        <title>Chloroplast acquisition without the gene transfer in kleptoplastic sea slugs, Plakobranchus ocellatus.</title>
        <authorList>
            <person name="Maeda T."/>
            <person name="Takahashi S."/>
            <person name="Yoshida T."/>
            <person name="Shimamura S."/>
            <person name="Takaki Y."/>
            <person name="Nagai Y."/>
            <person name="Toyoda A."/>
            <person name="Suzuki Y."/>
            <person name="Arimoto A."/>
            <person name="Ishii H."/>
            <person name="Satoh N."/>
            <person name="Nishiyama T."/>
            <person name="Hasebe M."/>
            <person name="Maruyama T."/>
            <person name="Minagawa J."/>
            <person name="Obokata J."/>
            <person name="Shigenobu S."/>
        </authorList>
    </citation>
    <scope>NUCLEOTIDE SEQUENCE [LARGE SCALE GENOMIC DNA]</scope>
</reference>
<feature type="region of interest" description="Disordered" evidence="1">
    <location>
        <begin position="1"/>
        <end position="81"/>
    </location>
</feature>
<evidence type="ECO:0000256" key="1">
    <source>
        <dbReference type="SAM" id="MobiDB-lite"/>
    </source>
</evidence>
<keyword evidence="3" id="KW-1185">Reference proteome</keyword>